<comment type="caution">
    <text evidence="2">The sequence shown here is derived from an EMBL/GenBank/DDBJ whole genome shotgun (WGS) entry which is preliminary data.</text>
</comment>
<dbReference type="GO" id="GO:0030436">
    <property type="term" value="P:asexual sporulation"/>
    <property type="evidence" value="ECO:0007669"/>
    <property type="project" value="InterPro"/>
</dbReference>
<feature type="transmembrane region" description="Helical" evidence="1">
    <location>
        <begin position="47"/>
        <end position="64"/>
    </location>
</feature>
<dbReference type="Pfam" id="PF03419">
    <property type="entry name" value="Peptidase_U4"/>
    <property type="match status" value="1"/>
</dbReference>
<feature type="transmembrane region" description="Helical" evidence="1">
    <location>
        <begin position="20"/>
        <end position="41"/>
    </location>
</feature>
<keyword evidence="1" id="KW-0812">Transmembrane</keyword>
<reference evidence="2" key="2">
    <citation type="submission" date="2021-04" db="EMBL/GenBank/DDBJ databases">
        <authorList>
            <person name="Gilroy R."/>
        </authorList>
    </citation>
    <scope>NUCLEOTIDE SEQUENCE</scope>
    <source>
        <strain evidence="2">ChiGjej6B6-1540</strain>
    </source>
</reference>
<accession>A0A9D1RTD8</accession>
<proteinExistence type="predicted"/>
<dbReference type="InterPro" id="IPR005081">
    <property type="entry name" value="SpoIIGA"/>
</dbReference>
<sequence>MDYLMLLAAGRLAGEVLRRVRLGLGAALGGLYACAVFLPGMGFLEQPLCRIAAGVLMTLIAYGGSRHLLRCTLVFFGVSAALGGAIFAVTLLGGQGMTMRGGVFYSGMDLRILLLSAAICYVGLTLVLGRAAGHSLRELRTAEVRLRERKITLTALVDTGNTLTDPVTGRPVLVAEGEKVRALFPPDGGPEPEELRDPAGALARLSAGEEGKRWRLLPYRAVGVSCGLLLALRTDGVRVGETDYGAILVALSPTPVSDGGGYSALIGA</sequence>
<evidence type="ECO:0000256" key="1">
    <source>
        <dbReference type="SAM" id="Phobius"/>
    </source>
</evidence>
<feature type="transmembrane region" description="Helical" evidence="1">
    <location>
        <begin position="71"/>
        <end position="92"/>
    </location>
</feature>
<dbReference type="GO" id="GO:0004190">
    <property type="term" value="F:aspartic-type endopeptidase activity"/>
    <property type="evidence" value="ECO:0007669"/>
    <property type="project" value="InterPro"/>
</dbReference>
<evidence type="ECO:0000313" key="3">
    <source>
        <dbReference type="Proteomes" id="UP000824192"/>
    </source>
</evidence>
<dbReference type="Proteomes" id="UP000824192">
    <property type="component" value="Unassembled WGS sequence"/>
</dbReference>
<name>A0A9D1RTD8_9FIRM</name>
<keyword evidence="1" id="KW-0472">Membrane</keyword>
<evidence type="ECO:0000313" key="2">
    <source>
        <dbReference type="EMBL" id="HIW93829.1"/>
    </source>
</evidence>
<reference evidence="2" key="1">
    <citation type="journal article" date="2021" name="PeerJ">
        <title>Extensive microbial diversity within the chicken gut microbiome revealed by metagenomics and culture.</title>
        <authorList>
            <person name="Gilroy R."/>
            <person name="Ravi A."/>
            <person name="Getino M."/>
            <person name="Pursley I."/>
            <person name="Horton D.L."/>
            <person name="Alikhan N.F."/>
            <person name="Baker D."/>
            <person name="Gharbi K."/>
            <person name="Hall N."/>
            <person name="Watson M."/>
            <person name="Adriaenssens E.M."/>
            <person name="Foster-Nyarko E."/>
            <person name="Jarju S."/>
            <person name="Secka A."/>
            <person name="Antonio M."/>
            <person name="Oren A."/>
            <person name="Chaudhuri R.R."/>
            <person name="La Ragione R."/>
            <person name="Hildebrand F."/>
            <person name="Pallen M.J."/>
        </authorList>
    </citation>
    <scope>NUCLEOTIDE SEQUENCE</scope>
    <source>
        <strain evidence="2">ChiGjej6B6-1540</strain>
    </source>
</reference>
<gene>
    <name evidence="2" type="ORF">H9868_04725</name>
</gene>
<organism evidence="2 3">
    <name type="scientific">Candidatus Flavonifractor merdipullorum</name>
    <dbReference type="NCBI Taxonomy" id="2838590"/>
    <lineage>
        <taxon>Bacteria</taxon>
        <taxon>Bacillati</taxon>
        <taxon>Bacillota</taxon>
        <taxon>Clostridia</taxon>
        <taxon>Eubacteriales</taxon>
        <taxon>Oscillospiraceae</taxon>
        <taxon>Flavonifractor</taxon>
    </lineage>
</organism>
<feature type="transmembrane region" description="Helical" evidence="1">
    <location>
        <begin position="112"/>
        <end position="132"/>
    </location>
</feature>
<dbReference type="EMBL" id="DXGA01000101">
    <property type="protein sequence ID" value="HIW93829.1"/>
    <property type="molecule type" value="Genomic_DNA"/>
</dbReference>
<dbReference type="GO" id="GO:0006508">
    <property type="term" value="P:proteolysis"/>
    <property type="evidence" value="ECO:0007669"/>
    <property type="project" value="InterPro"/>
</dbReference>
<dbReference type="AlphaFoldDB" id="A0A9D1RTD8"/>
<protein>
    <submittedName>
        <fullName evidence="2">Sigma-E processing peptidase SpoIIGA</fullName>
    </submittedName>
</protein>
<keyword evidence="1" id="KW-1133">Transmembrane helix</keyword>